<proteinExistence type="predicted"/>
<accession>A0A101HHH7</accession>
<organism evidence="1 2">
    <name type="scientific">candidate division WS6 bacterium 34_10</name>
    <dbReference type="NCBI Taxonomy" id="1641389"/>
    <lineage>
        <taxon>Bacteria</taxon>
        <taxon>Candidatus Dojkabacteria</taxon>
    </lineage>
</organism>
<sequence length="84" mass="9364">MILGTTITITEIATIDSSRSAVTLEIPVPLYPQLEAFLSESIVDKSMILGDLFVEDNFYDSDVLVDDIQMSYEWLGGVDTSDWI</sequence>
<gene>
    <name evidence="1" type="ORF">XD93_0743</name>
</gene>
<evidence type="ECO:0000313" key="2">
    <source>
        <dbReference type="Proteomes" id="UP000053904"/>
    </source>
</evidence>
<dbReference type="AlphaFoldDB" id="A0A101HHH7"/>
<dbReference type="Proteomes" id="UP000053904">
    <property type="component" value="Unassembled WGS sequence"/>
</dbReference>
<reference evidence="2" key="1">
    <citation type="journal article" date="2015" name="MBio">
        <title>Genome-Resolved Metagenomic Analysis Reveals Roles for Candidate Phyla and Other Microbial Community Members in Biogeochemical Transformations in Oil Reservoirs.</title>
        <authorList>
            <person name="Hu P."/>
            <person name="Tom L."/>
            <person name="Singh A."/>
            <person name="Thomas B.C."/>
            <person name="Baker B.J."/>
            <person name="Piceno Y.M."/>
            <person name="Andersen G.L."/>
            <person name="Banfield J.F."/>
        </authorList>
    </citation>
    <scope>NUCLEOTIDE SEQUENCE [LARGE SCALE GENOMIC DNA]</scope>
</reference>
<dbReference type="EMBL" id="LGGO01000110">
    <property type="protein sequence ID" value="KUK76738.1"/>
    <property type="molecule type" value="Genomic_DNA"/>
</dbReference>
<comment type="caution">
    <text evidence="1">The sequence shown here is derived from an EMBL/GenBank/DDBJ whole genome shotgun (WGS) entry which is preliminary data.</text>
</comment>
<protein>
    <submittedName>
        <fullName evidence="1">Uncharacterized protein</fullName>
    </submittedName>
</protein>
<name>A0A101HHH7_9BACT</name>
<evidence type="ECO:0000313" key="1">
    <source>
        <dbReference type="EMBL" id="KUK76738.1"/>
    </source>
</evidence>